<dbReference type="PANTHER" id="PTHR43581">
    <property type="entry name" value="ATP/GTP PHOSPHATASE"/>
    <property type="match status" value="1"/>
</dbReference>
<dbReference type="InterPro" id="IPR034139">
    <property type="entry name" value="TOPRIM_OLD"/>
</dbReference>
<feature type="domain" description="ATPase AAA-type core" evidence="1">
    <location>
        <begin position="261"/>
        <end position="333"/>
    </location>
</feature>
<proteinExistence type="predicted"/>
<evidence type="ECO:0000313" key="5">
    <source>
        <dbReference type="Proteomes" id="UP000192610"/>
    </source>
</evidence>
<gene>
    <name evidence="4" type="ORF">A4H97_32280</name>
</gene>
<evidence type="ECO:0000259" key="1">
    <source>
        <dbReference type="Pfam" id="PF13304"/>
    </source>
</evidence>
<evidence type="ECO:0008006" key="6">
    <source>
        <dbReference type="Google" id="ProtNLM"/>
    </source>
</evidence>
<dbReference type="InterPro" id="IPR027417">
    <property type="entry name" value="P-loop_NTPase"/>
</dbReference>
<keyword evidence="5" id="KW-1185">Reference proteome</keyword>
<accession>A0A1V9EHI9</accession>
<feature type="domain" description="Rad50/SbcC-type AAA" evidence="2">
    <location>
        <begin position="5"/>
        <end position="67"/>
    </location>
</feature>
<dbReference type="InterPro" id="IPR051396">
    <property type="entry name" value="Bact_Antivir_Def_Nuclease"/>
</dbReference>
<feature type="domain" description="OLD protein-like TOPRIM" evidence="3">
    <location>
        <begin position="378"/>
        <end position="443"/>
    </location>
</feature>
<organism evidence="4 5">
    <name type="scientific">Niastella yeongjuensis</name>
    <dbReference type="NCBI Taxonomy" id="354355"/>
    <lineage>
        <taxon>Bacteria</taxon>
        <taxon>Pseudomonadati</taxon>
        <taxon>Bacteroidota</taxon>
        <taxon>Chitinophagia</taxon>
        <taxon>Chitinophagales</taxon>
        <taxon>Chitinophagaceae</taxon>
        <taxon>Niastella</taxon>
    </lineage>
</organism>
<dbReference type="PANTHER" id="PTHR43581:SF4">
    <property type="entry name" value="ATP_GTP PHOSPHATASE"/>
    <property type="match status" value="1"/>
</dbReference>
<comment type="caution">
    <text evidence="4">The sequence shown here is derived from an EMBL/GenBank/DDBJ whole genome shotgun (WGS) entry which is preliminary data.</text>
</comment>
<dbReference type="GO" id="GO:0006302">
    <property type="term" value="P:double-strand break repair"/>
    <property type="evidence" value="ECO:0007669"/>
    <property type="project" value="InterPro"/>
</dbReference>
<evidence type="ECO:0000259" key="2">
    <source>
        <dbReference type="Pfam" id="PF13476"/>
    </source>
</evidence>
<protein>
    <recommendedName>
        <fullName evidence="6">ATP-dependent endonuclease</fullName>
    </recommendedName>
</protein>
<sequence length="536" mass="61105">MLIESIVIKNFKCYTNFELKFNEDLNMLVGNNEAGKSTILEAIQLGLTGLYNYRNIQTEISPYLFNLHVVQQYVANIKAGKRVDLPEICIELYLQECAETAGFKGINNSKRQNTTGVKMLIAYDKGYDLEYQKFLAEPTNITTIPTEYFSAQWLSFAGNLLSSHSFPIKTMFIDTASIRLQSGNDYYLQSVIRNVLEPEERAGLSLAHRLLKGEFAQQPYIRDINDKMQGGSRYLKEKSVSLSVDISQKYGWEGLLTTYVDEIPFHHIGKGKQNIIKIMLALHTSGKQCTVILLEEPENHQSFSNLHRLMQYISQECNSKQIILTTHSPYILNKMGLQKAILLNFTSGQGYSTTFATLKKDTIVYFQKLPGYDTLRFLLADKCILVEGPSDELLLQRLYLDKHKRLPIEDGIDIQSVRGLSFLRFLELAEPLKKDITVVTDNDGDYQKLTTVKYKAYIGNTNFKLCCSNNNSLPSLEQQFLAVNNLATMQTLFGTNYATQGEVLHYMQTNKTDWALSVFESSTSIVYPQYFHNAFQ</sequence>
<evidence type="ECO:0000313" key="4">
    <source>
        <dbReference type="EMBL" id="OQP45424.1"/>
    </source>
</evidence>
<dbReference type="Proteomes" id="UP000192610">
    <property type="component" value="Unassembled WGS sequence"/>
</dbReference>
<name>A0A1V9EHI9_9BACT</name>
<dbReference type="InterPro" id="IPR003959">
    <property type="entry name" value="ATPase_AAA_core"/>
</dbReference>
<dbReference type="SUPFAM" id="SSF52540">
    <property type="entry name" value="P-loop containing nucleoside triphosphate hydrolases"/>
    <property type="match status" value="1"/>
</dbReference>
<dbReference type="CDD" id="cd01026">
    <property type="entry name" value="TOPRIM_OLD"/>
    <property type="match status" value="1"/>
</dbReference>
<dbReference type="AlphaFoldDB" id="A0A1V9EHI9"/>
<dbReference type="GO" id="GO:0016887">
    <property type="term" value="F:ATP hydrolysis activity"/>
    <property type="evidence" value="ECO:0007669"/>
    <property type="project" value="InterPro"/>
</dbReference>
<dbReference type="Gene3D" id="3.40.50.300">
    <property type="entry name" value="P-loop containing nucleotide triphosphate hydrolases"/>
    <property type="match status" value="2"/>
</dbReference>
<dbReference type="Pfam" id="PF13476">
    <property type="entry name" value="AAA_23"/>
    <property type="match status" value="1"/>
</dbReference>
<evidence type="ECO:0000259" key="3">
    <source>
        <dbReference type="Pfam" id="PF20469"/>
    </source>
</evidence>
<dbReference type="InterPro" id="IPR038729">
    <property type="entry name" value="Rad50/SbcC_AAA"/>
</dbReference>
<dbReference type="STRING" id="354355.SAMN05660816_03425"/>
<dbReference type="GO" id="GO:0005524">
    <property type="term" value="F:ATP binding"/>
    <property type="evidence" value="ECO:0007669"/>
    <property type="project" value="InterPro"/>
</dbReference>
<dbReference type="Pfam" id="PF20469">
    <property type="entry name" value="OLD-like_TOPRIM"/>
    <property type="match status" value="1"/>
</dbReference>
<dbReference type="EMBL" id="LVXG01000029">
    <property type="protein sequence ID" value="OQP45424.1"/>
    <property type="molecule type" value="Genomic_DNA"/>
</dbReference>
<dbReference type="Pfam" id="PF13304">
    <property type="entry name" value="AAA_21"/>
    <property type="match status" value="1"/>
</dbReference>
<dbReference type="RefSeq" id="WP_081202277.1">
    <property type="nucleotide sequence ID" value="NZ_FOCZ01000006.1"/>
</dbReference>
<reference evidence="5" key="1">
    <citation type="submission" date="2016-04" db="EMBL/GenBank/DDBJ databases">
        <authorList>
            <person name="Chen L."/>
            <person name="Zhuang W."/>
            <person name="Wang G."/>
        </authorList>
    </citation>
    <scope>NUCLEOTIDE SEQUENCE [LARGE SCALE GENOMIC DNA]</scope>
    <source>
        <strain evidence="5">17621</strain>
    </source>
</reference>